<accession>A0A8S1KUQ8</accession>
<reference evidence="1" key="1">
    <citation type="submission" date="2021-01" db="EMBL/GenBank/DDBJ databases">
        <authorList>
            <consortium name="Genoscope - CEA"/>
            <person name="William W."/>
        </authorList>
    </citation>
    <scope>NUCLEOTIDE SEQUENCE</scope>
</reference>
<keyword evidence="2" id="KW-1185">Reference proteome</keyword>
<dbReference type="AlphaFoldDB" id="A0A8S1KUQ8"/>
<dbReference type="EMBL" id="CAJJDN010000013">
    <property type="protein sequence ID" value="CAD8059240.1"/>
    <property type="molecule type" value="Genomic_DNA"/>
</dbReference>
<sequence>MGNNCLHKQENQKAQIIKINGYPRLNYPNKLLLEPSIQNLSQNLDTFEEDFFKSEFILDFQPDINRNQSTRKVKLGSTLEEINRLNLIQCPSLCHIDEKHDFNYDNKLKLIPNLHKNDKNVILQGKKQKKSKNRNKKVTLLKFEQPKSILKTHTKQRSSYSSCCDDKSQHTVTFSLASSKSRNSRSLSPMIIALSMNKQTIESISLSQLQQFPYL</sequence>
<evidence type="ECO:0000313" key="1">
    <source>
        <dbReference type="EMBL" id="CAD8059240.1"/>
    </source>
</evidence>
<protein>
    <submittedName>
        <fullName evidence="1">Uncharacterized protein</fullName>
    </submittedName>
</protein>
<comment type="caution">
    <text evidence="1">The sequence shown here is derived from an EMBL/GenBank/DDBJ whole genome shotgun (WGS) entry which is preliminary data.</text>
</comment>
<dbReference type="Proteomes" id="UP000692954">
    <property type="component" value="Unassembled WGS sequence"/>
</dbReference>
<dbReference type="OrthoDB" id="300937at2759"/>
<gene>
    <name evidence="1" type="ORF">PSON_ATCC_30995.1.T0130125</name>
</gene>
<organism evidence="1 2">
    <name type="scientific">Paramecium sonneborni</name>
    <dbReference type="NCBI Taxonomy" id="65129"/>
    <lineage>
        <taxon>Eukaryota</taxon>
        <taxon>Sar</taxon>
        <taxon>Alveolata</taxon>
        <taxon>Ciliophora</taxon>
        <taxon>Intramacronucleata</taxon>
        <taxon>Oligohymenophorea</taxon>
        <taxon>Peniculida</taxon>
        <taxon>Parameciidae</taxon>
        <taxon>Paramecium</taxon>
    </lineage>
</organism>
<proteinExistence type="predicted"/>
<evidence type="ECO:0000313" key="2">
    <source>
        <dbReference type="Proteomes" id="UP000692954"/>
    </source>
</evidence>
<name>A0A8S1KUQ8_9CILI</name>